<keyword evidence="5" id="KW-0808">Transferase</keyword>
<keyword evidence="6 10" id="KW-0812">Transmembrane</keyword>
<comment type="pathway">
    <text evidence="2">Glycolipid biosynthesis; glycosylphosphatidylinositol-anchor biosynthesis.</text>
</comment>
<dbReference type="GO" id="GO:0004376">
    <property type="term" value="F:GPI mannosyltransferase activity"/>
    <property type="evidence" value="ECO:0007669"/>
    <property type="project" value="InterPro"/>
</dbReference>
<evidence type="ECO:0000256" key="6">
    <source>
        <dbReference type="ARBA" id="ARBA00022692"/>
    </source>
</evidence>
<evidence type="ECO:0000256" key="2">
    <source>
        <dbReference type="ARBA" id="ARBA00004687"/>
    </source>
</evidence>
<comment type="caution">
    <text evidence="11">The sequence shown here is derived from an EMBL/GenBank/DDBJ whole genome shotgun (WGS) entry which is preliminary data.</text>
</comment>
<dbReference type="EMBL" id="SMKI01000115">
    <property type="protein sequence ID" value="TDC75221.1"/>
    <property type="molecule type" value="Genomic_DNA"/>
</dbReference>
<keyword evidence="8 10" id="KW-1133">Transmembrane helix</keyword>
<keyword evidence="9 10" id="KW-0472">Membrane</keyword>
<evidence type="ECO:0000313" key="12">
    <source>
        <dbReference type="Proteomes" id="UP000295345"/>
    </source>
</evidence>
<organism evidence="11 12">
    <name type="scientific">Streptomyces hainanensis</name>
    <dbReference type="NCBI Taxonomy" id="402648"/>
    <lineage>
        <taxon>Bacteria</taxon>
        <taxon>Bacillati</taxon>
        <taxon>Actinomycetota</taxon>
        <taxon>Actinomycetes</taxon>
        <taxon>Kitasatosporales</taxon>
        <taxon>Streptomycetaceae</taxon>
        <taxon>Streptomyces</taxon>
    </lineage>
</organism>
<feature type="transmembrane region" description="Helical" evidence="10">
    <location>
        <begin position="288"/>
        <end position="305"/>
    </location>
</feature>
<evidence type="ECO:0000256" key="7">
    <source>
        <dbReference type="ARBA" id="ARBA00022824"/>
    </source>
</evidence>
<evidence type="ECO:0000256" key="3">
    <source>
        <dbReference type="ARBA" id="ARBA00022502"/>
    </source>
</evidence>
<dbReference type="GO" id="GO:0006506">
    <property type="term" value="P:GPI anchor biosynthetic process"/>
    <property type="evidence" value="ECO:0007669"/>
    <property type="project" value="UniProtKB-UniPathway"/>
</dbReference>
<dbReference type="UniPathway" id="UPA00196"/>
<feature type="transmembrane region" description="Helical" evidence="10">
    <location>
        <begin position="341"/>
        <end position="358"/>
    </location>
</feature>
<evidence type="ECO:0000256" key="4">
    <source>
        <dbReference type="ARBA" id="ARBA00022676"/>
    </source>
</evidence>
<feature type="transmembrane region" description="Helical" evidence="10">
    <location>
        <begin position="365"/>
        <end position="384"/>
    </location>
</feature>
<dbReference type="Proteomes" id="UP000295345">
    <property type="component" value="Unassembled WGS sequence"/>
</dbReference>
<dbReference type="RefSeq" id="WP_132818178.1">
    <property type="nucleotide sequence ID" value="NZ_SMKI01000115.1"/>
</dbReference>
<feature type="transmembrane region" description="Helical" evidence="10">
    <location>
        <begin position="112"/>
        <end position="134"/>
    </location>
</feature>
<dbReference type="GO" id="GO:0016020">
    <property type="term" value="C:membrane"/>
    <property type="evidence" value="ECO:0007669"/>
    <property type="project" value="GOC"/>
</dbReference>
<keyword evidence="3" id="KW-0337">GPI-anchor biosynthesis</keyword>
<keyword evidence="4" id="KW-0328">Glycosyltransferase</keyword>
<dbReference type="InterPro" id="IPR007315">
    <property type="entry name" value="PIG-V/Gpi18"/>
</dbReference>
<dbReference type="GO" id="GO:0000009">
    <property type="term" value="F:alpha-1,6-mannosyltransferase activity"/>
    <property type="evidence" value="ECO:0007669"/>
    <property type="project" value="InterPro"/>
</dbReference>
<evidence type="ECO:0000256" key="8">
    <source>
        <dbReference type="ARBA" id="ARBA00022989"/>
    </source>
</evidence>
<dbReference type="PANTHER" id="PTHR12468:SF2">
    <property type="entry name" value="GPI MANNOSYLTRANSFERASE 2"/>
    <property type="match status" value="1"/>
</dbReference>
<gene>
    <name evidence="11" type="ORF">E1283_13115</name>
</gene>
<feature type="transmembrane region" description="Helical" evidence="10">
    <location>
        <begin position="232"/>
        <end position="251"/>
    </location>
</feature>
<evidence type="ECO:0000256" key="10">
    <source>
        <dbReference type="SAM" id="Phobius"/>
    </source>
</evidence>
<dbReference type="AlphaFoldDB" id="A0A4R4TCP6"/>
<proteinExistence type="predicted"/>
<name>A0A4R4TCP6_9ACTN</name>
<reference evidence="11 12" key="1">
    <citation type="submission" date="2019-03" db="EMBL/GenBank/DDBJ databases">
        <title>Draft genome sequences of novel Actinobacteria.</title>
        <authorList>
            <person name="Sahin N."/>
            <person name="Ay H."/>
            <person name="Saygin H."/>
        </authorList>
    </citation>
    <scope>NUCLEOTIDE SEQUENCE [LARGE SCALE GENOMIC DNA]</scope>
    <source>
        <strain evidence="11 12">DSM 41900</strain>
    </source>
</reference>
<sequence length="389" mass="41054">MAYERAAPPSPAAAVPGALDRLGAALRAAAPALLAYAAVRATGLLVMSVWMAFAEESPRRFLNRRWDSLWYARIAEDGYGYTRFSAGRWHPDEAFFPLFPVLERAVTAVVPVSANGAGLLVGWTAALAAAWGIFAVATLLYRRMVGVVLVALWAAVPPAFVQSMAYTETLFTALAAWALFAVLTGRWWWAGALAVAAGLTRPSGVAVVAAVLVGGAVELLLRRSGAPRRRVLAAMAIAPLGWLGYVGYVSWRRSSPTGYFDVQAEWGNGFDGGVAFLRFVTGMLGTNPAHGLLILAALAALAALLVQCVRQRQPLPLLAYTAVLAVTALVGAGYFTSRPRLLMPAFALLLPLAVWLAGKPRAATAGAVAAAAVSSGVYGTWFLLYEGPP</sequence>
<dbReference type="OrthoDB" id="151635at2"/>
<feature type="transmembrane region" description="Helical" evidence="10">
    <location>
        <begin position="201"/>
        <end position="220"/>
    </location>
</feature>
<evidence type="ECO:0000256" key="1">
    <source>
        <dbReference type="ARBA" id="ARBA00004477"/>
    </source>
</evidence>
<feature type="transmembrane region" description="Helical" evidence="10">
    <location>
        <begin position="140"/>
        <end position="161"/>
    </location>
</feature>
<keyword evidence="7" id="KW-0256">Endoplasmic reticulum</keyword>
<evidence type="ECO:0008006" key="13">
    <source>
        <dbReference type="Google" id="ProtNLM"/>
    </source>
</evidence>
<dbReference type="PANTHER" id="PTHR12468">
    <property type="entry name" value="GPI MANNOSYLTRANSFERASE 2"/>
    <property type="match status" value="1"/>
</dbReference>
<feature type="transmembrane region" description="Helical" evidence="10">
    <location>
        <begin position="317"/>
        <end position="335"/>
    </location>
</feature>
<evidence type="ECO:0000256" key="9">
    <source>
        <dbReference type="ARBA" id="ARBA00023136"/>
    </source>
</evidence>
<accession>A0A4R4TCP6</accession>
<feature type="transmembrane region" description="Helical" evidence="10">
    <location>
        <begin position="33"/>
        <end position="54"/>
    </location>
</feature>
<comment type="subcellular location">
    <subcellularLocation>
        <location evidence="1">Endoplasmic reticulum membrane</location>
        <topology evidence="1">Multi-pass membrane protein</topology>
    </subcellularLocation>
</comment>
<feature type="transmembrane region" description="Helical" evidence="10">
    <location>
        <begin position="170"/>
        <end position="189"/>
    </location>
</feature>
<evidence type="ECO:0000256" key="5">
    <source>
        <dbReference type="ARBA" id="ARBA00022679"/>
    </source>
</evidence>
<protein>
    <recommendedName>
        <fullName evidence="13">Glycosyltransferase RgtA/B/C/D-like domain-containing protein</fullName>
    </recommendedName>
</protein>
<evidence type="ECO:0000313" key="11">
    <source>
        <dbReference type="EMBL" id="TDC75221.1"/>
    </source>
</evidence>
<keyword evidence="12" id="KW-1185">Reference proteome</keyword>